<organism evidence="2 3">
    <name type="scientific">Rhodnius prolixus</name>
    <name type="common">Triatomid bug</name>
    <dbReference type="NCBI Taxonomy" id="13249"/>
    <lineage>
        <taxon>Eukaryota</taxon>
        <taxon>Metazoa</taxon>
        <taxon>Ecdysozoa</taxon>
        <taxon>Arthropoda</taxon>
        <taxon>Hexapoda</taxon>
        <taxon>Insecta</taxon>
        <taxon>Pterygota</taxon>
        <taxon>Neoptera</taxon>
        <taxon>Paraneoptera</taxon>
        <taxon>Hemiptera</taxon>
        <taxon>Heteroptera</taxon>
        <taxon>Panheteroptera</taxon>
        <taxon>Cimicomorpha</taxon>
        <taxon>Reduviidae</taxon>
        <taxon>Triatominae</taxon>
        <taxon>Rhodnius</taxon>
    </lineage>
</organism>
<reference evidence="2" key="1">
    <citation type="submission" date="2015-05" db="UniProtKB">
        <authorList>
            <consortium name="EnsemblMetazoa"/>
        </authorList>
    </citation>
    <scope>IDENTIFICATION</scope>
</reference>
<dbReference type="InterPro" id="IPR009976">
    <property type="entry name" value="Sec10-like"/>
</dbReference>
<sequence>MEIREIYCIWHDTEVQCLKEKCSELLQIFYDSKDHQKKQLQTGGFQDLRRDIKAAIRTRANISIAPTEDYGGETFLSEELIINILDEAKIAFKRCVASGEFSDLMGQWISIIQSRGTSRRKMQRIEWTVLMNEEEMSLFNSVTMQLSRPTELSNNAIQLLEVIVNAILVEHIDYAVELAMQTLSVPETKMQRVYFFDVVKQSNFIVHLLEKHYTEHVLPLVVSTPKHGEYLLKKKFQLNQLEIKLDNGIDRLFAVRFVLLFVESNDVDGDSKLFVSITGLLNSGAVHVRKYQACPRFFGRDEQRTGYERARMSLPQSHLRTFTTVPVQFY</sequence>
<dbReference type="VEuPathDB" id="VectorBase:RPRC013767"/>
<dbReference type="InterPro" id="IPR048627">
    <property type="entry name" value="Sec10_HB"/>
</dbReference>
<accession>T1IBU7</accession>
<keyword evidence="3" id="KW-1185">Reference proteome</keyword>
<dbReference type="AlphaFoldDB" id="T1IBU7"/>
<evidence type="ECO:0000313" key="2">
    <source>
        <dbReference type="EnsemblMetazoa" id="RPRC013767-PA"/>
    </source>
</evidence>
<dbReference type="EMBL" id="ACPB03006467">
    <property type="status" value="NOT_ANNOTATED_CDS"/>
    <property type="molecule type" value="Genomic_DNA"/>
</dbReference>
<dbReference type="PANTHER" id="PTHR12100:SF0">
    <property type="entry name" value="EXOCYST COMPLEX COMPONENT 5"/>
    <property type="match status" value="1"/>
</dbReference>
<dbReference type="PANTHER" id="PTHR12100">
    <property type="entry name" value="SEC10"/>
    <property type="match status" value="1"/>
</dbReference>
<dbReference type="Pfam" id="PF07393">
    <property type="entry name" value="Sec10_HB"/>
    <property type="match status" value="1"/>
</dbReference>
<evidence type="ECO:0000259" key="1">
    <source>
        <dbReference type="Pfam" id="PF07393"/>
    </source>
</evidence>
<evidence type="ECO:0000313" key="3">
    <source>
        <dbReference type="Proteomes" id="UP000015103"/>
    </source>
</evidence>
<dbReference type="GO" id="GO:0006887">
    <property type="term" value="P:exocytosis"/>
    <property type="evidence" value="ECO:0007669"/>
    <property type="project" value="TreeGrafter"/>
</dbReference>
<dbReference type="EnsemblMetazoa" id="RPRC013767-RA">
    <property type="protein sequence ID" value="RPRC013767-PA"/>
    <property type="gene ID" value="RPRC013767"/>
</dbReference>
<dbReference type="STRING" id="13249.T1IBU7"/>
<dbReference type="Proteomes" id="UP000015103">
    <property type="component" value="Unassembled WGS sequence"/>
</dbReference>
<name>T1IBU7_RHOPR</name>
<dbReference type="InParanoid" id="T1IBU7"/>
<protein>
    <submittedName>
        <fullName evidence="2">Exocyst complex component 5</fullName>
    </submittedName>
</protein>
<dbReference type="eggNOG" id="KOG3745">
    <property type="taxonomic scope" value="Eukaryota"/>
</dbReference>
<dbReference type="HOGENOM" id="CLU_843548_0_0_1"/>
<dbReference type="GO" id="GO:0000145">
    <property type="term" value="C:exocyst"/>
    <property type="evidence" value="ECO:0007669"/>
    <property type="project" value="TreeGrafter"/>
</dbReference>
<dbReference type="GO" id="GO:0006893">
    <property type="term" value="P:Golgi to plasma membrane transport"/>
    <property type="evidence" value="ECO:0007669"/>
    <property type="project" value="TreeGrafter"/>
</dbReference>
<feature type="domain" description="Exocyst complex component Sec10-like alpha-helical bundle" evidence="1">
    <location>
        <begin position="144"/>
        <end position="253"/>
    </location>
</feature>
<proteinExistence type="predicted"/>